<accession>A0A914D9C0</accession>
<evidence type="ECO:0000313" key="2">
    <source>
        <dbReference type="WBParaSite" id="ACRNAN_scaffold20758.g28218.t1"/>
    </source>
</evidence>
<keyword evidence="1" id="KW-1185">Reference proteome</keyword>
<organism evidence="1 2">
    <name type="scientific">Acrobeloides nanus</name>
    <dbReference type="NCBI Taxonomy" id="290746"/>
    <lineage>
        <taxon>Eukaryota</taxon>
        <taxon>Metazoa</taxon>
        <taxon>Ecdysozoa</taxon>
        <taxon>Nematoda</taxon>
        <taxon>Chromadorea</taxon>
        <taxon>Rhabditida</taxon>
        <taxon>Tylenchina</taxon>
        <taxon>Cephalobomorpha</taxon>
        <taxon>Cephaloboidea</taxon>
        <taxon>Cephalobidae</taxon>
        <taxon>Acrobeloides</taxon>
    </lineage>
</organism>
<reference evidence="2" key="1">
    <citation type="submission" date="2022-11" db="UniProtKB">
        <authorList>
            <consortium name="WormBaseParasite"/>
        </authorList>
    </citation>
    <scope>IDENTIFICATION</scope>
</reference>
<dbReference type="Proteomes" id="UP000887540">
    <property type="component" value="Unplaced"/>
</dbReference>
<sequence>MKITAILFIFMTLVAMASSATYPLTGHLAAQT</sequence>
<dbReference type="AlphaFoldDB" id="A0A914D9C0"/>
<proteinExistence type="predicted"/>
<evidence type="ECO:0000313" key="1">
    <source>
        <dbReference type="Proteomes" id="UP000887540"/>
    </source>
</evidence>
<protein>
    <submittedName>
        <fullName evidence="2">Uncharacterized protein</fullName>
    </submittedName>
</protein>
<dbReference type="WBParaSite" id="ACRNAN_scaffold20758.g28218.t1">
    <property type="protein sequence ID" value="ACRNAN_scaffold20758.g28218.t1"/>
    <property type="gene ID" value="ACRNAN_scaffold20758.g28218"/>
</dbReference>
<name>A0A914D9C0_9BILA</name>